<dbReference type="AlphaFoldDB" id="A0A2X2KA63"/>
<keyword evidence="2 5" id="KW-0378">Hydrolase</keyword>
<dbReference type="PANTHER" id="PTHR10357">
    <property type="entry name" value="ALPHA-AMYLASE FAMILY MEMBER"/>
    <property type="match status" value="1"/>
</dbReference>
<dbReference type="InterPro" id="IPR006047">
    <property type="entry name" value="GH13_cat_dom"/>
</dbReference>
<dbReference type="CDD" id="cd11333">
    <property type="entry name" value="AmyAc_SI_OligoGlu_DGase"/>
    <property type="match status" value="1"/>
</dbReference>
<proteinExistence type="inferred from homology"/>
<dbReference type="GO" id="GO:0009313">
    <property type="term" value="P:oligosaccharide catabolic process"/>
    <property type="evidence" value="ECO:0007669"/>
    <property type="project" value="TreeGrafter"/>
</dbReference>
<dbReference type="Gene3D" id="2.60.40.1180">
    <property type="entry name" value="Golgi alpha-mannosidase II"/>
    <property type="match status" value="1"/>
</dbReference>
<dbReference type="NCBIfam" id="NF008183">
    <property type="entry name" value="PRK10933.1"/>
    <property type="match status" value="1"/>
</dbReference>
<protein>
    <submittedName>
        <fullName evidence="5">Trehalose-6-phosphate hydrolase</fullName>
        <ecNumber evidence="5">3.2.1.93</ecNumber>
    </submittedName>
</protein>
<dbReference type="GO" id="GO:0008788">
    <property type="term" value="F:alpha,alpha-phosphotrehalase activity"/>
    <property type="evidence" value="ECO:0007669"/>
    <property type="project" value="UniProtKB-EC"/>
</dbReference>
<feature type="domain" description="Glycosyl hydrolase family 13 catalytic" evidence="4">
    <location>
        <begin position="2"/>
        <end position="365"/>
    </location>
</feature>
<evidence type="ECO:0000259" key="4">
    <source>
        <dbReference type="SMART" id="SM00642"/>
    </source>
</evidence>
<evidence type="ECO:0000256" key="2">
    <source>
        <dbReference type="ARBA" id="ARBA00022801"/>
    </source>
</evidence>
<evidence type="ECO:0000313" key="5">
    <source>
        <dbReference type="EMBL" id="SPZ97135.1"/>
    </source>
</evidence>
<dbReference type="SUPFAM" id="SSF51445">
    <property type="entry name" value="(Trans)glycosidases"/>
    <property type="match status" value="1"/>
</dbReference>
<name>A0A2X2KA63_STAAU</name>
<sequence>MVNTVYESPMNDNGYDISNYLEINEDFGTMDDFERLINVAHEKGIKVMLDIVINHTSTEHEWFKAARKSKDNPYRDYYFFKASEDGPPTNWHSKFGGNAWKYDSETDEYYLHLFDVSQADLNWDNPEVRQSLYRIVNHWIDFGVDGFRFDVINLISKGEFKDSDKIGKEFYTDGPRVHEFLHELNRQTFGNTDMMTVGEMSSTTIENCIKYTQPERQELNSVFNFHHLKVDYVDGEKWTNAKLDFHKLKEILMQWQRGIYDGGGWNAIFWCNHDQPRVVSRFGDDTSEEMRIQSAKMLAIALHMLQGTPYIYQGEEIGMTDPHFTSIAQYRDVESINAYHQLLSEGHAEADVLAILGQKSRDNSRTPMQWSDDVNAGFTAGKPWIDISENYHQVNVRQALQNKDSIFYTYQKLIQLRHTHDIITYGDIVPRFMDHDHLFVYERHYKNQQWLVIANFSASAVDLPEGLACEGRVVIQTGTVENNTISGFGAIVIETNA</sequence>
<dbReference type="FunFam" id="3.90.400.10:FF:000002">
    <property type="entry name" value="Sucrose isomerase"/>
    <property type="match status" value="1"/>
</dbReference>
<dbReference type="Gene3D" id="3.20.20.80">
    <property type="entry name" value="Glycosidases"/>
    <property type="match status" value="1"/>
</dbReference>
<dbReference type="SUPFAM" id="SSF51011">
    <property type="entry name" value="Glycosyl hydrolase domain"/>
    <property type="match status" value="1"/>
</dbReference>
<comment type="similarity">
    <text evidence="1">Belongs to the glycosyl hydrolase 13 family.</text>
</comment>
<evidence type="ECO:0000256" key="1">
    <source>
        <dbReference type="ARBA" id="ARBA00008061"/>
    </source>
</evidence>
<dbReference type="FunFam" id="3.20.20.80:FF:000014">
    <property type="entry name" value="Alpha,alpha-phosphotrehalase"/>
    <property type="match status" value="1"/>
</dbReference>
<dbReference type="PANTHER" id="PTHR10357:SF217">
    <property type="entry name" value="TREHALOSE-6-PHOSPHATE HYDROLASE"/>
    <property type="match status" value="1"/>
</dbReference>
<dbReference type="Gene3D" id="3.90.400.10">
    <property type="entry name" value="Oligo-1,6-glucosidase, Domain 2"/>
    <property type="match status" value="1"/>
</dbReference>
<evidence type="ECO:0000313" key="6">
    <source>
        <dbReference type="Proteomes" id="UP000249913"/>
    </source>
</evidence>
<dbReference type="InterPro" id="IPR017853">
    <property type="entry name" value="GH"/>
</dbReference>
<organism evidence="5 6">
    <name type="scientific">Staphylococcus aureus</name>
    <dbReference type="NCBI Taxonomy" id="1280"/>
    <lineage>
        <taxon>Bacteria</taxon>
        <taxon>Bacillati</taxon>
        <taxon>Bacillota</taxon>
        <taxon>Bacilli</taxon>
        <taxon>Bacillales</taxon>
        <taxon>Staphylococcaceae</taxon>
        <taxon>Staphylococcus</taxon>
    </lineage>
</organism>
<reference evidence="5 6" key="1">
    <citation type="submission" date="2018-06" db="EMBL/GenBank/DDBJ databases">
        <authorList>
            <consortium name="Pathogen Informatics"/>
            <person name="Doyle S."/>
        </authorList>
    </citation>
    <scope>NUCLEOTIDE SEQUENCE [LARGE SCALE GENOMIC DNA]</scope>
    <source>
        <strain evidence="5 6">NCTC7878</strain>
    </source>
</reference>
<dbReference type="EC" id="3.2.1.93" evidence="5"/>
<dbReference type="Proteomes" id="UP000249913">
    <property type="component" value="Unassembled WGS sequence"/>
</dbReference>
<dbReference type="GO" id="GO:0004556">
    <property type="term" value="F:alpha-amylase activity"/>
    <property type="evidence" value="ECO:0007669"/>
    <property type="project" value="TreeGrafter"/>
</dbReference>
<dbReference type="Pfam" id="PF00128">
    <property type="entry name" value="Alpha-amylase"/>
    <property type="match status" value="1"/>
</dbReference>
<dbReference type="EMBL" id="UAUX01000003">
    <property type="protein sequence ID" value="SPZ97135.1"/>
    <property type="molecule type" value="Genomic_DNA"/>
</dbReference>
<gene>
    <name evidence="5" type="primary">treA</name>
    <name evidence="5" type="ORF">NCTC7878_00529</name>
</gene>
<dbReference type="InterPro" id="IPR013780">
    <property type="entry name" value="Glyco_hydro_b"/>
</dbReference>
<keyword evidence="3 5" id="KW-0326">Glycosidase</keyword>
<dbReference type="SMART" id="SM00642">
    <property type="entry name" value="Aamy"/>
    <property type="match status" value="1"/>
</dbReference>
<dbReference type="InterPro" id="IPR045857">
    <property type="entry name" value="O16G_dom_2"/>
</dbReference>
<accession>A0A2X2KA63</accession>
<evidence type="ECO:0000256" key="3">
    <source>
        <dbReference type="ARBA" id="ARBA00023295"/>
    </source>
</evidence>